<gene>
    <name evidence="2" type="ORF">PVAG01_11167</name>
</gene>
<keyword evidence="3" id="KW-1185">Reference proteome</keyword>
<evidence type="ECO:0008006" key="4">
    <source>
        <dbReference type="Google" id="ProtNLM"/>
    </source>
</evidence>
<name>A0ABR4P1I2_9HELO</name>
<evidence type="ECO:0000313" key="3">
    <source>
        <dbReference type="Proteomes" id="UP001629113"/>
    </source>
</evidence>
<dbReference type="Proteomes" id="UP001629113">
    <property type="component" value="Unassembled WGS sequence"/>
</dbReference>
<accession>A0ABR4P1I2</accession>
<sequence length="349" mass="40165">MLQSMRSAALVEKLPETGAPTNPIPRGLQVPAGDTKNLSKGFDYPPSLDAFGVQEEVWKQCWDAITYNLDPHSRAASIPHRIEAMLDEIARWDKEYFRPRKLLMRWDMPGEEKYGLDFMDIWHENCILNFSDRDTWAPEKPLKAKKQKKFVEGIQNLRQHCFESTRIVLDHIDVLRDSETAKLHGWTAWDQACRSAAIPADPEIAKRAYASRLHNLPWDFSELVRKQRWPPSKQLYYDRYRCTTLGCELFLIHIPDHDSMDQRVFFFGDYTNQHVGFGNYGNNLYGNDGLSFTGGLPGRSPRFRLSVLPADHIPFTKLSEVALWPPRKMSPQQPEGSPRPGPSEEQGNP</sequence>
<dbReference type="EMBL" id="JBFCZG010000011">
    <property type="protein sequence ID" value="KAL3417167.1"/>
    <property type="molecule type" value="Genomic_DNA"/>
</dbReference>
<evidence type="ECO:0000256" key="1">
    <source>
        <dbReference type="SAM" id="MobiDB-lite"/>
    </source>
</evidence>
<organism evidence="2 3">
    <name type="scientific">Phlyctema vagabunda</name>
    <dbReference type="NCBI Taxonomy" id="108571"/>
    <lineage>
        <taxon>Eukaryota</taxon>
        <taxon>Fungi</taxon>
        <taxon>Dikarya</taxon>
        <taxon>Ascomycota</taxon>
        <taxon>Pezizomycotina</taxon>
        <taxon>Leotiomycetes</taxon>
        <taxon>Helotiales</taxon>
        <taxon>Dermateaceae</taxon>
        <taxon>Phlyctema</taxon>
    </lineage>
</organism>
<evidence type="ECO:0000313" key="2">
    <source>
        <dbReference type="EMBL" id="KAL3417167.1"/>
    </source>
</evidence>
<feature type="compositionally biased region" description="Low complexity" evidence="1">
    <location>
        <begin position="330"/>
        <end position="349"/>
    </location>
</feature>
<comment type="caution">
    <text evidence="2">The sequence shown here is derived from an EMBL/GenBank/DDBJ whole genome shotgun (WGS) entry which is preliminary data.</text>
</comment>
<protein>
    <recommendedName>
        <fullName evidence="4">TLDc domain-containing protein</fullName>
    </recommendedName>
</protein>
<feature type="region of interest" description="Disordered" evidence="1">
    <location>
        <begin position="324"/>
        <end position="349"/>
    </location>
</feature>
<proteinExistence type="predicted"/>
<reference evidence="2 3" key="1">
    <citation type="submission" date="2024-06" db="EMBL/GenBank/DDBJ databases">
        <title>Complete genome of Phlyctema vagabunda strain 19-DSS-EL-015.</title>
        <authorList>
            <person name="Fiorenzani C."/>
        </authorList>
    </citation>
    <scope>NUCLEOTIDE SEQUENCE [LARGE SCALE GENOMIC DNA]</scope>
    <source>
        <strain evidence="2 3">19-DSS-EL-015</strain>
    </source>
</reference>